<dbReference type="PANTHER" id="PTHR46819:SF1">
    <property type="entry name" value="EF-HAND CALCIUM-BINDING DOMAIN-CONTAINING PROTEIN 7"/>
    <property type="match status" value="1"/>
</dbReference>
<feature type="domain" description="EF-hand" evidence="17">
    <location>
        <begin position="307"/>
        <end position="342"/>
    </location>
</feature>
<feature type="transmembrane region" description="Helical" evidence="16">
    <location>
        <begin position="623"/>
        <end position="644"/>
    </location>
</feature>
<evidence type="ECO:0000256" key="11">
    <source>
        <dbReference type="ARBA" id="ARBA00022989"/>
    </source>
</evidence>
<evidence type="ECO:0000256" key="2">
    <source>
        <dbReference type="ARBA" id="ARBA00004200"/>
    </source>
</evidence>
<dbReference type="SMART" id="SM00173">
    <property type="entry name" value="RAS"/>
    <property type="match status" value="1"/>
</dbReference>
<dbReference type="SUPFAM" id="SSF47473">
    <property type="entry name" value="EF-hand"/>
    <property type="match status" value="1"/>
</dbReference>
<evidence type="ECO:0000256" key="12">
    <source>
        <dbReference type="ARBA" id="ARBA00023128"/>
    </source>
</evidence>
<dbReference type="Gene3D" id="1.10.238.10">
    <property type="entry name" value="EF-hand"/>
    <property type="match status" value="2"/>
</dbReference>
<evidence type="ECO:0000256" key="15">
    <source>
        <dbReference type="PIRNR" id="PIRNR037488"/>
    </source>
</evidence>
<dbReference type="SMART" id="SM00054">
    <property type="entry name" value="EFh"/>
    <property type="match status" value="2"/>
</dbReference>
<keyword evidence="9 15" id="KW-0378">Hydrolase</keyword>
<dbReference type="InterPro" id="IPR021181">
    <property type="entry name" value="Miro"/>
</dbReference>
<keyword evidence="12 15" id="KW-0496">Mitochondrion</keyword>
<evidence type="ECO:0000313" key="20">
    <source>
        <dbReference type="Proteomes" id="UP000398389"/>
    </source>
</evidence>
<evidence type="ECO:0000256" key="6">
    <source>
        <dbReference type="ARBA" id="ARBA00022737"/>
    </source>
</evidence>
<dbReference type="Pfam" id="PF00071">
    <property type="entry name" value="Ras"/>
    <property type="match status" value="2"/>
</dbReference>
<dbReference type="InterPro" id="IPR013566">
    <property type="entry name" value="EF_hand_assoc_1"/>
</dbReference>
<dbReference type="GO" id="GO:0005525">
    <property type="term" value="F:GTP binding"/>
    <property type="evidence" value="ECO:0007669"/>
    <property type="project" value="UniProtKB-KW"/>
</dbReference>
<dbReference type="GO" id="GO:0007005">
    <property type="term" value="P:mitochondrion organization"/>
    <property type="evidence" value="ECO:0007669"/>
    <property type="project" value="InterPro"/>
</dbReference>
<dbReference type="CDD" id="cd01892">
    <property type="entry name" value="Miro2"/>
    <property type="match status" value="1"/>
</dbReference>
<dbReference type="OrthoDB" id="10020961at2759"/>
<evidence type="ECO:0000256" key="7">
    <source>
        <dbReference type="ARBA" id="ARBA00022741"/>
    </source>
</evidence>
<dbReference type="FunFam" id="1.10.238.10:FF:000011">
    <property type="entry name" value="Mitochondrial Rho GTPase"/>
    <property type="match status" value="1"/>
</dbReference>
<evidence type="ECO:0000256" key="13">
    <source>
        <dbReference type="ARBA" id="ARBA00023134"/>
    </source>
</evidence>
<feature type="domain" description="Miro" evidence="18">
    <location>
        <begin position="441"/>
        <end position="606"/>
    </location>
</feature>
<evidence type="ECO:0000256" key="4">
    <source>
        <dbReference type="ARBA" id="ARBA00022692"/>
    </source>
</evidence>
<dbReference type="Proteomes" id="UP000398389">
    <property type="component" value="Unassembled WGS sequence"/>
</dbReference>
<dbReference type="Pfam" id="PF08355">
    <property type="entry name" value="EF_assoc_1"/>
    <property type="match status" value="1"/>
</dbReference>
<dbReference type="AlphaFoldDB" id="A0A5E8BXF9"/>
<comment type="similarity">
    <text evidence="3 15">Belongs to the mitochondrial Rho GTPase family.</text>
</comment>
<dbReference type="PROSITE" id="PS00018">
    <property type="entry name" value="EF_HAND_1"/>
    <property type="match status" value="1"/>
</dbReference>
<dbReference type="InterPro" id="IPR018247">
    <property type="entry name" value="EF_Hand_1_Ca_BS"/>
</dbReference>
<evidence type="ECO:0000256" key="5">
    <source>
        <dbReference type="ARBA" id="ARBA00022723"/>
    </source>
</evidence>
<reference evidence="19 20" key="1">
    <citation type="submission" date="2019-09" db="EMBL/GenBank/DDBJ databases">
        <authorList>
            <person name="Brejova B."/>
        </authorList>
    </citation>
    <scope>NUCLEOTIDE SEQUENCE [LARGE SCALE GENOMIC DNA]</scope>
</reference>
<accession>A0A5E8BXF9</accession>
<keyword evidence="6" id="KW-0677">Repeat</keyword>
<evidence type="ECO:0000256" key="14">
    <source>
        <dbReference type="ARBA" id="ARBA00023136"/>
    </source>
</evidence>
<keyword evidence="7 15" id="KW-0547">Nucleotide-binding</keyword>
<evidence type="ECO:0000313" key="19">
    <source>
        <dbReference type="EMBL" id="VVT56329.1"/>
    </source>
</evidence>
<dbReference type="Gene3D" id="3.40.50.300">
    <property type="entry name" value="P-loop containing nucleotide triphosphate hydrolases"/>
    <property type="match status" value="2"/>
</dbReference>
<keyword evidence="4 16" id="KW-0812">Transmembrane</keyword>
<dbReference type="InterPro" id="IPR052266">
    <property type="entry name" value="Miro-EF-hand_domain"/>
</dbReference>
<dbReference type="GO" id="GO:0005741">
    <property type="term" value="C:mitochondrial outer membrane"/>
    <property type="evidence" value="ECO:0007669"/>
    <property type="project" value="UniProtKB-SubCell"/>
</dbReference>
<dbReference type="InterPro" id="IPR011992">
    <property type="entry name" value="EF-hand-dom_pair"/>
</dbReference>
<evidence type="ECO:0000256" key="16">
    <source>
        <dbReference type="SAM" id="Phobius"/>
    </source>
</evidence>
<dbReference type="PROSITE" id="PS50222">
    <property type="entry name" value="EF_HAND_2"/>
    <property type="match status" value="1"/>
</dbReference>
<dbReference type="FunFam" id="3.40.50.300:FF:000572">
    <property type="entry name" value="Mitochondrial Rho GTPase"/>
    <property type="match status" value="1"/>
</dbReference>
<keyword evidence="13 15" id="KW-0342">GTP-binding</keyword>
<feature type="domain" description="Miro" evidence="18">
    <location>
        <begin position="3"/>
        <end position="171"/>
    </location>
</feature>
<dbReference type="GO" id="GO:0005509">
    <property type="term" value="F:calcium ion binding"/>
    <property type="evidence" value="ECO:0007669"/>
    <property type="project" value="InterPro"/>
</dbReference>
<keyword evidence="8 15" id="KW-1000">Mitochondrion outer membrane</keyword>
<keyword evidence="11 16" id="KW-1133">Transmembrane helix</keyword>
<evidence type="ECO:0000259" key="18">
    <source>
        <dbReference type="PROSITE" id="PS51423"/>
    </source>
</evidence>
<protein>
    <recommendedName>
        <fullName evidence="15">Mitochondrial Rho GTPase</fullName>
        <ecNumber evidence="15">3.6.5.-</ecNumber>
    </recommendedName>
</protein>
<evidence type="ECO:0000256" key="9">
    <source>
        <dbReference type="ARBA" id="ARBA00022801"/>
    </source>
</evidence>
<evidence type="ECO:0000256" key="3">
    <source>
        <dbReference type="ARBA" id="ARBA00007981"/>
    </source>
</evidence>
<evidence type="ECO:0000256" key="10">
    <source>
        <dbReference type="ARBA" id="ARBA00022837"/>
    </source>
</evidence>
<dbReference type="InterPro" id="IPR013567">
    <property type="entry name" value="EF_hand_assoc_2"/>
</dbReference>
<organism evidence="19 20">
    <name type="scientific">Magnusiomyces paraingens</name>
    <dbReference type="NCBI Taxonomy" id="2606893"/>
    <lineage>
        <taxon>Eukaryota</taxon>
        <taxon>Fungi</taxon>
        <taxon>Dikarya</taxon>
        <taxon>Ascomycota</taxon>
        <taxon>Saccharomycotina</taxon>
        <taxon>Dipodascomycetes</taxon>
        <taxon>Dipodascales</taxon>
        <taxon>Dipodascaceae</taxon>
        <taxon>Magnusiomyces</taxon>
    </lineage>
</organism>
<keyword evidence="14 15" id="KW-0472">Membrane</keyword>
<gene>
    <name evidence="19" type="ORF">SAPINGB_P004973</name>
</gene>
<dbReference type="SUPFAM" id="SSF52540">
    <property type="entry name" value="P-loop containing nucleoside triphosphate hydrolases"/>
    <property type="match status" value="2"/>
</dbReference>
<dbReference type="EC" id="3.6.5.-" evidence="15"/>
<dbReference type="GeneID" id="43583788"/>
<dbReference type="RefSeq" id="XP_031855579.1">
    <property type="nucleotide sequence ID" value="XM_031999688.1"/>
</dbReference>
<evidence type="ECO:0000259" key="17">
    <source>
        <dbReference type="PROSITE" id="PS50222"/>
    </source>
</evidence>
<dbReference type="GO" id="GO:0003924">
    <property type="term" value="F:GTPase activity"/>
    <property type="evidence" value="ECO:0007669"/>
    <property type="project" value="InterPro"/>
</dbReference>
<comment type="function">
    <text evidence="1 15">Mitochondrial GTPase involved in mitochondrial trafficking. Probably involved in control of anterograde transport of mitochondria and their subcellular distribution.</text>
</comment>
<dbReference type="PRINTS" id="PR00449">
    <property type="entry name" value="RASTRNSFRMNG"/>
</dbReference>
<dbReference type="InterPro" id="IPR020860">
    <property type="entry name" value="MIRO_dom"/>
</dbReference>
<evidence type="ECO:0000256" key="1">
    <source>
        <dbReference type="ARBA" id="ARBA00003481"/>
    </source>
</evidence>
<keyword evidence="10 15" id="KW-0106">Calcium</keyword>
<comment type="subcellular location">
    <subcellularLocation>
        <location evidence="2 15">Mitochondrion outer membrane</location>
        <topology evidence="2 15">Single-pass type IV membrane protein</topology>
    </subcellularLocation>
</comment>
<evidence type="ECO:0000256" key="8">
    <source>
        <dbReference type="ARBA" id="ARBA00022787"/>
    </source>
</evidence>
<dbReference type="Pfam" id="PF08356">
    <property type="entry name" value="EF_assoc_2"/>
    <property type="match status" value="1"/>
</dbReference>
<dbReference type="PROSITE" id="PS51423">
    <property type="entry name" value="MIRO"/>
    <property type="match status" value="2"/>
</dbReference>
<dbReference type="InterPro" id="IPR027417">
    <property type="entry name" value="P-loop_NTPase"/>
</dbReference>
<dbReference type="EMBL" id="CABVLU010000004">
    <property type="protein sequence ID" value="VVT56329.1"/>
    <property type="molecule type" value="Genomic_DNA"/>
</dbReference>
<dbReference type="PIRSF" id="PIRSF037488">
    <property type="entry name" value="Mt_Rho_GTPase"/>
    <property type="match status" value="1"/>
</dbReference>
<keyword evidence="5" id="KW-0479">Metal-binding</keyword>
<dbReference type="PANTHER" id="PTHR46819">
    <property type="entry name" value="EF-HAND CALCIUM-BINDING DOMAIN-CONTAINING PROTEIN 7"/>
    <property type="match status" value="1"/>
</dbReference>
<dbReference type="SMART" id="SM00175">
    <property type="entry name" value="RAB"/>
    <property type="match status" value="1"/>
</dbReference>
<keyword evidence="20" id="KW-1185">Reference proteome</keyword>
<dbReference type="InterPro" id="IPR002048">
    <property type="entry name" value="EF_hand_dom"/>
</dbReference>
<dbReference type="InterPro" id="IPR001806">
    <property type="entry name" value="Small_GTPase"/>
</dbReference>
<proteinExistence type="inferred from homology"/>
<sequence>MTNDPIRVVVCGDEGVGKSSLITSLVKDVYVPNIQPVLPPITIPKEFSVSGASNPTIIVDTSADPLEVQSLQHEIKRASVIWLVYSGHYTCERISLFWMPWFRSMGVNLPVVLCANQCDRVPEIEAEHAIEDEMVPIMKEFKEIQSCIRCSAKDHYNVNEAFYLCQRAVTHPITPLFDSKEGYLKPACVQALKRIFFLSDSDQDGYLSDREFYLLQVKCFKKPLEPRELAQVKETLNSTSSNVVSERGISEDGFIALNQLFAVKGRHETIWGILRAFHYTDSLSLADSFLYPKLDVPENSNVELSPEGYRFFVDMFVLFDKDSDGGLNEAELKALFKPTPGIPNLWQEFNFPHSTVKNEQGNITLQGWLAQWSMTTNLDYKTTMEYLALLGFENSQLHNINTPTLTQAYRNREITDALKVTKPRKRRNPRSRSYRNSIVDRTVFSCFVVGSRGSGKTSLLQAFLNRPFSEDYSPTIRPVTVVNSVEVHGGKQCYLILEELGELELAVLDNQSRLDNCDVLCLTYDSSDPDSFAYLVDLRKRFPLLDNIPAVYVALKADLDRQQQRSDLQPDVYTRELRMPVPLHVSVQWPTALNELFIQLAESARVPGPATPRFEDDEEELSLMPSLLAVAALGTVAITASWIWRSYLQSSRS</sequence>
<dbReference type="FunFam" id="3.40.50.300:FF:000553">
    <property type="entry name" value="Mitochondrial Rho GTPase"/>
    <property type="match status" value="1"/>
</dbReference>
<name>A0A5E8BXF9_9ASCO</name>